<dbReference type="InterPro" id="IPR029063">
    <property type="entry name" value="SAM-dependent_MTases_sf"/>
</dbReference>
<proteinExistence type="predicted"/>
<dbReference type="Gene3D" id="3.40.50.150">
    <property type="entry name" value="Vaccinia Virus protein VP39"/>
    <property type="match status" value="1"/>
</dbReference>
<dbReference type="GO" id="GO:0008168">
    <property type="term" value="F:methyltransferase activity"/>
    <property type="evidence" value="ECO:0007669"/>
    <property type="project" value="UniProtKB-KW"/>
</dbReference>
<dbReference type="PANTHER" id="PTHR43861">
    <property type="entry name" value="TRANS-ACONITATE 2-METHYLTRANSFERASE-RELATED"/>
    <property type="match status" value="1"/>
</dbReference>
<dbReference type="Pfam" id="PF13489">
    <property type="entry name" value="Methyltransf_23"/>
    <property type="match status" value="1"/>
</dbReference>
<keyword evidence="2" id="KW-1185">Reference proteome</keyword>
<name>A0A927FAR3_9BACT</name>
<dbReference type="RefSeq" id="WP_191618017.1">
    <property type="nucleotide sequence ID" value="NZ_JACYFG010000038.1"/>
</dbReference>
<dbReference type="GO" id="GO:0032259">
    <property type="term" value="P:methylation"/>
    <property type="evidence" value="ECO:0007669"/>
    <property type="project" value="UniProtKB-KW"/>
</dbReference>
<accession>A0A927FAR3</accession>
<keyword evidence="1" id="KW-0808">Transferase</keyword>
<protein>
    <submittedName>
        <fullName evidence="1">Class I SAM-dependent methyltransferase</fullName>
    </submittedName>
</protein>
<evidence type="ECO:0000313" key="2">
    <source>
        <dbReference type="Proteomes" id="UP000622317"/>
    </source>
</evidence>
<dbReference type="EMBL" id="JACYFG010000038">
    <property type="protein sequence ID" value="MBD5780911.1"/>
    <property type="molecule type" value="Genomic_DNA"/>
</dbReference>
<dbReference type="AlphaFoldDB" id="A0A927FAR3"/>
<reference evidence="1" key="1">
    <citation type="submission" date="2020-09" db="EMBL/GenBank/DDBJ databases">
        <title>Pelagicoccus enzymogenes sp. nov. with an EPS production, isolated from marine sediment.</title>
        <authorList>
            <person name="Feng X."/>
        </authorList>
    </citation>
    <scope>NUCLEOTIDE SEQUENCE</scope>
    <source>
        <strain evidence="1">NFK12</strain>
    </source>
</reference>
<evidence type="ECO:0000313" key="1">
    <source>
        <dbReference type="EMBL" id="MBD5780911.1"/>
    </source>
</evidence>
<dbReference type="Proteomes" id="UP000622317">
    <property type="component" value="Unassembled WGS sequence"/>
</dbReference>
<gene>
    <name evidence="1" type="ORF">IEN85_15535</name>
</gene>
<comment type="caution">
    <text evidence="1">The sequence shown here is derived from an EMBL/GenBank/DDBJ whole genome shotgun (WGS) entry which is preliminary data.</text>
</comment>
<sequence length="292" mass="33073">MEALSKPPSLWTRISARKDKQYRESIIACLEAALDTARYSQSIEEKTAAEIQSLRNELLEIYGRKKSESPDNDRFYLEFENRYRGTADEIRKKQEPYLNYIKELFSASSNPTILDCGCGRGEWLKLLRDDGFTHSNGVDCNAAMVSQCQANGLNVERCDILSYLDNTEPDALEVITAFHLVEHFPFQDLLRFLTGCYRSLRSNGIAILETPNPRNIIVGATTFHFDPTHQKPLPSELLSFACEHVGFRVRDILQLNAHPDLEAAARFLPQESTLLKVGLESGLDYGIVIQKP</sequence>
<organism evidence="1 2">
    <name type="scientific">Pelagicoccus enzymogenes</name>
    <dbReference type="NCBI Taxonomy" id="2773457"/>
    <lineage>
        <taxon>Bacteria</taxon>
        <taxon>Pseudomonadati</taxon>
        <taxon>Verrucomicrobiota</taxon>
        <taxon>Opitutia</taxon>
        <taxon>Puniceicoccales</taxon>
        <taxon>Pelagicoccaceae</taxon>
        <taxon>Pelagicoccus</taxon>
    </lineage>
</organism>
<dbReference type="SUPFAM" id="SSF53335">
    <property type="entry name" value="S-adenosyl-L-methionine-dependent methyltransferases"/>
    <property type="match status" value="1"/>
</dbReference>
<dbReference type="CDD" id="cd02440">
    <property type="entry name" value="AdoMet_MTases"/>
    <property type="match status" value="1"/>
</dbReference>
<keyword evidence="1" id="KW-0489">Methyltransferase</keyword>